<evidence type="ECO:0000313" key="2">
    <source>
        <dbReference type="EMBL" id="GLJ80956.1"/>
    </source>
</evidence>
<protein>
    <recommendedName>
        <fullName evidence="4">Adhesin domain-containing protein</fullName>
    </recommendedName>
</protein>
<gene>
    <name evidence="2" type="ORF">GCM10017586_26390</name>
</gene>
<keyword evidence="3" id="KW-1185">Reference proteome</keyword>
<name>A0A9W6M4E2_9MICO</name>
<accession>A0A9W6M4E2</accession>
<dbReference type="Proteomes" id="UP001142317">
    <property type="component" value="Unassembled WGS sequence"/>
</dbReference>
<evidence type="ECO:0000313" key="3">
    <source>
        <dbReference type="Proteomes" id="UP001142317"/>
    </source>
</evidence>
<feature type="region of interest" description="Disordered" evidence="1">
    <location>
        <begin position="1"/>
        <end position="26"/>
    </location>
</feature>
<reference evidence="2" key="2">
    <citation type="submission" date="2023-01" db="EMBL/GenBank/DDBJ databases">
        <authorList>
            <person name="Sun Q."/>
            <person name="Evtushenko L."/>
        </authorList>
    </citation>
    <scope>NUCLEOTIDE SEQUENCE</scope>
    <source>
        <strain evidence="2">VKM Ac-1447</strain>
    </source>
</reference>
<evidence type="ECO:0008006" key="4">
    <source>
        <dbReference type="Google" id="ProtNLM"/>
    </source>
</evidence>
<evidence type="ECO:0000256" key="1">
    <source>
        <dbReference type="SAM" id="MobiDB-lite"/>
    </source>
</evidence>
<proteinExistence type="predicted"/>
<dbReference type="EMBL" id="BSEO01000014">
    <property type="protein sequence ID" value="GLJ80956.1"/>
    <property type="molecule type" value="Genomic_DNA"/>
</dbReference>
<dbReference type="AlphaFoldDB" id="A0A9W6M4E2"/>
<organism evidence="2 3">
    <name type="scientific">Microbacterium imperiale</name>
    <dbReference type="NCBI Taxonomy" id="33884"/>
    <lineage>
        <taxon>Bacteria</taxon>
        <taxon>Bacillati</taxon>
        <taxon>Actinomycetota</taxon>
        <taxon>Actinomycetes</taxon>
        <taxon>Micrococcales</taxon>
        <taxon>Microbacteriaceae</taxon>
        <taxon>Microbacterium</taxon>
    </lineage>
</organism>
<dbReference type="Gene3D" id="2.160.20.120">
    <property type="match status" value="1"/>
</dbReference>
<reference evidence="2" key="1">
    <citation type="journal article" date="2014" name="Int. J. Syst. Evol. Microbiol.">
        <title>Complete genome sequence of Corynebacterium casei LMG S-19264T (=DSM 44701T), isolated from a smear-ripened cheese.</title>
        <authorList>
            <consortium name="US DOE Joint Genome Institute (JGI-PGF)"/>
            <person name="Walter F."/>
            <person name="Albersmeier A."/>
            <person name="Kalinowski J."/>
            <person name="Ruckert C."/>
        </authorList>
    </citation>
    <scope>NUCLEOTIDE SEQUENCE</scope>
    <source>
        <strain evidence="2">VKM Ac-1447</strain>
    </source>
</reference>
<feature type="compositionally biased region" description="Pro residues" evidence="1">
    <location>
        <begin position="8"/>
        <end position="17"/>
    </location>
</feature>
<sequence>MSTTLTPPTTPPAPPTDRPLAGGRRPAPGARAIAILTAVGGGALILGAMGTSVLSTVSSGAVETSTLTAPTSGVTALEVDTSAADVEISFGDVDEATLTVTGVRGAEAWELGRNDDVLVVDSDRDWWNGWNTWGDTSRATLVLPQDLAGVDAQLQVGAGQMRVEGDFGALDLRVDAGSLDAVGSATTLETTVSAGRASIELDGVTDAAVSLSAGRVSGSLTGTPPASVTVDAEAGAVDLTLPRGSYAVEARRDAGSFTSGLTEDSTSSHRVDVRVSAGSVSLRPGIG</sequence>
<comment type="caution">
    <text evidence="2">The sequence shown here is derived from an EMBL/GenBank/DDBJ whole genome shotgun (WGS) entry which is preliminary data.</text>
</comment>
<dbReference type="RefSeq" id="WP_210007125.1">
    <property type="nucleotide sequence ID" value="NZ_BSEO01000014.1"/>
</dbReference>